<evidence type="ECO:0000256" key="1">
    <source>
        <dbReference type="PROSITE-ProRule" id="PRU01005"/>
    </source>
</evidence>
<dbReference type="Gene3D" id="1.10.10.1940">
    <property type="match status" value="1"/>
</dbReference>
<keyword evidence="1" id="KW-1015">Disulfide bond</keyword>
<dbReference type="InterPro" id="IPR003582">
    <property type="entry name" value="ShKT_dom"/>
</dbReference>
<dbReference type="Proteomes" id="UP001201812">
    <property type="component" value="Unassembled WGS sequence"/>
</dbReference>
<evidence type="ECO:0000259" key="3">
    <source>
        <dbReference type="PROSITE" id="PS51670"/>
    </source>
</evidence>
<accession>A0AAD4MTV0</accession>
<feature type="signal peptide" evidence="2">
    <location>
        <begin position="1"/>
        <end position="21"/>
    </location>
</feature>
<gene>
    <name evidence="4" type="ORF">DdX_13254</name>
</gene>
<dbReference type="Pfam" id="PF01549">
    <property type="entry name" value="ShK"/>
    <property type="match status" value="4"/>
</dbReference>
<organism evidence="4 5">
    <name type="scientific">Ditylenchus destructor</name>
    <dbReference type="NCBI Taxonomy" id="166010"/>
    <lineage>
        <taxon>Eukaryota</taxon>
        <taxon>Metazoa</taxon>
        <taxon>Ecdysozoa</taxon>
        <taxon>Nematoda</taxon>
        <taxon>Chromadorea</taxon>
        <taxon>Rhabditida</taxon>
        <taxon>Tylenchina</taxon>
        <taxon>Tylenchomorpha</taxon>
        <taxon>Sphaerularioidea</taxon>
        <taxon>Anguinidae</taxon>
        <taxon>Anguininae</taxon>
        <taxon>Ditylenchus</taxon>
    </lineage>
</organism>
<feature type="chain" id="PRO_5041987815" evidence="2">
    <location>
        <begin position="22"/>
        <end position="337"/>
    </location>
</feature>
<dbReference type="AlphaFoldDB" id="A0AAD4MTV0"/>
<evidence type="ECO:0000313" key="4">
    <source>
        <dbReference type="EMBL" id="KAI1706026.1"/>
    </source>
</evidence>
<comment type="caution">
    <text evidence="4">The sequence shown here is derived from an EMBL/GenBank/DDBJ whole genome shotgun (WGS) entry which is preliminary data.</text>
</comment>
<sequence>MLSALLSIHIFFFVLFSFSSANPRLPPLTPLVDVEDRTGMDVFTVLPEHCFNNMKYDANGNVDKSPAALQSVTLKQTPKSCVDTIPKTECENLFQNDLAGAPTPKKVSIGTVTPEHFIDDLCLSPNFADEAIWCAATCKLCCMRPEYNCADRPGSVSNLCEKFQTDPTKCDKDPDWENCRQTCGKCNESTCADQHIACEYLRGLCLEPDHSARVQRLCPKTCDIELKKQGHEATACKRYIELFKFRTEPVKPEPGCGDKSHNCQTNVMLCEDEVFMSKMATGCRHTCGHCVKEDFVCEDKDSAKCEKWHQNGFCEVDGDYPKGVMVEYCPKKCNLCK</sequence>
<dbReference type="PANTHER" id="PTHR21724:SF109">
    <property type="entry name" value="SHKT DOMAIN-CONTAINING PROTEIN"/>
    <property type="match status" value="1"/>
</dbReference>
<keyword evidence="2" id="KW-0732">Signal</keyword>
<name>A0AAD4MTV0_9BILA</name>
<proteinExistence type="predicted"/>
<feature type="domain" description="ShKT" evidence="3">
    <location>
        <begin position="256"/>
        <end position="290"/>
    </location>
</feature>
<evidence type="ECO:0000313" key="5">
    <source>
        <dbReference type="Proteomes" id="UP001201812"/>
    </source>
</evidence>
<feature type="disulfide bond" evidence="1">
    <location>
        <begin position="256"/>
        <end position="290"/>
    </location>
</feature>
<protein>
    <submittedName>
        <fullName evidence="4">ShTK domain-containing protein</fullName>
    </submittedName>
</protein>
<evidence type="ECO:0000256" key="2">
    <source>
        <dbReference type="SAM" id="SignalP"/>
    </source>
</evidence>
<comment type="caution">
    <text evidence="1">Lacks conserved residue(s) required for the propagation of feature annotation.</text>
</comment>
<reference evidence="4" key="1">
    <citation type="submission" date="2022-01" db="EMBL/GenBank/DDBJ databases">
        <title>Genome Sequence Resource for Two Populations of Ditylenchus destructor, the Migratory Endoparasitic Phytonematode.</title>
        <authorList>
            <person name="Zhang H."/>
            <person name="Lin R."/>
            <person name="Xie B."/>
        </authorList>
    </citation>
    <scope>NUCLEOTIDE SEQUENCE</scope>
    <source>
        <strain evidence="4">BazhouSP</strain>
    </source>
</reference>
<dbReference type="PROSITE" id="PS51670">
    <property type="entry name" value="SHKT"/>
    <property type="match status" value="2"/>
</dbReference>
<dbReference type="EMBL" id="JAKKPZ010000051">
    <property type="protein sequence ID" value="KAI1706026.1"/>
    <property type="molecule type" value="Genomic_DNA"/>
</dbReference>
<dbReference type="SMART" id="SM00254">
    <property type="entry name" value="ShKT"/>
    <property type="match status" value="5"/>
</dbReference>
<feature type="domain" description="ShKT" evidence="3">
    <location>
        <begin position="297"/>
        <end position="336"/>
    </location>
</feature>
<dbReference type="PANTHER" id="PTHR21724">
    <property type="entry name" value="SHKT DOMAIN-CONTAINING PROTEIN"/>
    <property type="match status" value="1"/>
</dbReference>
<keyword evidence="5" id="KW-1185">Reference proteome</keyword>